<gene>
    <name evidence="2" type="ORF">KGQ19_40545</name>
</gene>
<dbReference type="Gene3D" id="3.60.40.10">
    <property type="entry name" value="PPM-type phosphatase domain"/>
    <property type="match status" value="1"/>
</dbReference>
<evidence type="ECO:0000313" key="3">
    <source>
        <dbReference type="Proteomes" id="UP000730482"/>
    </source>
</evidence>
<dbReference type="InterPro" id="IPR001932">
    <property type="entry name" value="PPM-type_phosphatase-like_dom"/>
</dbReference>
<dbReference type="Proteomes" id="UP000730482">
    <property type="component" value="Unassembled WGS sequence"/>
</dbReference>
<sequence length="261" mass="27684">MEVSYVCQAASAPRPNDDFVIATESFVIVLDGATAPVGVDSGCVHDVPWLVARLGMNLAGLLLREPRAALVDVLRGGIAATMGEHADTCDLENPDSPSSTAVMLRCGAQTVDYIVLGDSAIVIERGVGASASASASASATELTVAHDNRTAHLPDYSVGGVSRLRNTDEGFWIASNRPEAADKAIVGSIPIGDVTRAALMTDGITRLVERYGRTWLEVLERMDKYGPREVVADVRGEELATPPGTYRGKVHDDVTAVFCRF</sequence>
<accession>A0ABS5L4D8</accession>
<comment type="caution">
    <text evidence="2">The sequence shown here is derived from an EMBL/GenBank/DDBJ whole genome shotgun (WGS) entry which is preliminary data.</text>
</comment>
<feature type="domain" description="PPM-type phosphatase" evidence="1">
    <location>
        <begin position="24"/>
        <end position="227"/>
    </location>
</feature>
<evidence type="ECO:0000313" key="2">
    <source>
        <dbReference type="EMBL" id="MBS2553161.1"/>
    </source>
</evidence>
<name>A0ABS5L4D8_9ACTN</name>
<organism evidence="2 3">
    <name type="scientific">Catenulispora pinistramenti</name>
    <dbReference type="NCBI Taxonomy" id="2705254"/>
    <lineage>
        <taxon>Bacteria</taxon>
        <taxon>Bacillati</taxon>
        <taxon>Actinomycetota</taxon>
        <taxon>Actinomycetes</taxon>
        <taxon>Catenulisporales</taxon>
        <taxon>Catenulisporaceae</taxon>
        <taxon>Catenulispora</taxon>
    </lineage>
</organism>
<keyword evidence="3" id="KW-1185">Reference proteome</keyword>
<evidence type="ECO:0000259" key="1">
    <source>
        <dbReference type="Pfam" id="PF13672"/>
    </source>
</evidence>
<reference evidence="2 3" key="1">
    <citation type="submission" date="2020-02" db="EMBL/GenBank/DDBJ databases">
        <title>Acidophilic actinobacteria isolated from forest soil.</title>
        <authorList>
            <person name="Golinska P."/>
        </authorList>
    </citation>
    <scope>NUCLEOTIDE SEQUENCE [LARGE SCALE GENOMIC DNA]</scope>
    <source>
        <strain evidence="2 3">NL8</strain>
    </source>
</reference>
<protein>
    <submittedName>
        <fullName evidence="2">Protein phosphatase 2C domain-containing protein</fullName>
    </submittedName>
</protein>
<dbReference type="Pfam" id="PF13672">
    <property type="entry name" value="PP2C_2"/>
    <property type="match status" value="1"/>
</dbReference>
<dbReference type="EMBL" id="JAAFYZ010000235">
    <property type="protein sequence ID" value="MBS2553161.1"/>
    <property type="molecule type" value="Genomic_DNA"/>
</dbReference>
<proteinExistence type="predicted"/>
<dbReference type="RefSeq" id="WP_212019432.1">
    <property type="nucleotide sequence ID" value="NZ_JAAFYZ010000235.1"/>
</dbReference>
<dbReference type="InterPro" id="IPR036457">
    <property type="entry name" value="PPM-type-like_dom_sf"/>
</dbReference>